<dbReference type="AlphaFoldDB" id="E2A5B8"/>
<proteinExistence type="predicted"/>
<evidence type="ECO:0000256" key="3">
    <source>
        <dbReference type="ARBA" id="ARBA00022989"/>
    </source>
</evidence>
<evidence type="ECO:0000256" key="2">
    <source>
        <dbReference type="ARBA" id="ARBA00022692"/>
    </source>
</evidence>
<feature type="domain" description="Receptor ligand binding region" evidence="6">
    <location>
        <begin position="55"/>
        <end position="110"/>
    </location>
</feature>
<feature type="region of interest" description="Disordered" evidence="5">
    <location>
        <begin position="159"/>
        <end position="182"/>
    </location>
</feature>
<keyword evidence="8" id="KW-1185">Reference proteome</keyword>
<sequence length="182" mass="20936">MQLSSTDAGMEVKFMGRYGYESNARIKGTFAKLCIAHEKFPRRVEPPTSTGCTRRFALSPLLKQIKNSAESHIVLDCSTERIYDVLKQAQQIGMMSDYHSYLITSLPSRQREWEHPEEDILSDESDETNEKPSSRRRQRLAYRRLRRIQARRDQYHCLSISGSGEAGNPEGNPGLDLWREAL</sequence>
<feature type="region of interest" description="Disordered" evidence="5">
    <location>
        <begin position="113"/>
        <end position="139"/>
    </location>
</feature>
<gene>
    <name evidence="7" type="ORF">EAG_02405</name>
</gene>
<dbReference type="EMBL" id="GL436913">
    <property type="protein sequence ID" value="EFN71370.1"/>
    <property type="molecule type" value="Genomic_DNA"/>
</dbReference>
<comment type="subcellular location">
    <subcellularLocation>
        <location evidence="1">Membrane</location>
    </subcellularLocation>
</comment>
<feature type="compositionally biased region" description="Acidic residues" evidence="5">
    <location>
        <begin position="115"/>
        <end position="127"/>
    </location>
</feature>
<evidence type="ECO:0000313" key="7">
    <source>
        <dbReference type="EMBL" id="EFN71370.1"/>
    </source>
</evidence>
<keyword evidence="3" id="KW-1133">Transmembrane helix</keyword>
<evidence type="ECO:0000256" key="5">
    <source>
        <dbReference type="SAM" id="MobiDB-lite"/>
    </source>
</evidence>
<keyword evidence="2" id="KW-0812">Transmembrane</keyword>
<accession>E2A5B8</accession>
<dbReference type="InterPro" id="IPR028082">
    <property type="entry name" value="Peripla_BP_I"/>
</dbReference>
<evidence type="ECO:0000313" key="8">
    <source>
        <dbReference type="Proteomes" id="UP000000311"/>
    </source>
</evidence>
<dbReference type="Proteomes" id="UP000000311">
    <property type="component" value="Unassembled WGS sequence"/>
</dbReference>
<dbReference type="Gene3D" id="3.40.50.2300">
    <property type="match status" value="1"/>
</dbReference>
<keyword evidence="4" id="KW-0472">Membrane</keyword>
<evidence type="ECO:0000259" key="6">
    <source>
        <dbReference type="Pfam" id="PF01094"/>
    </source>
</evidence>
<evidence type="ECO:0000256" key="1">
    <source>
        <dbReference type="ARBA" id="ARBA00004370"/>
    </source>
</evidence>
<dbReference type="InParanoid" id="E2A5B8"/>
<dbReference type="Pfam" id="PF01094">
    <property type="entry name" value="ANF_receptor"/>
    <property type="match status" value="1"/>
</dbReference>
<organism evidence="8">
    <name type="scientific">Camponotus floridanus</name>
    <name type="common">Florida carpenter ant</name>
    <dbReference type="NCBI Taxonomy" id="104421"/>
    <lineage>
        <taxon>Eukaryota</taxon>
        <taxon>Metazoa</taxon>
        <taxon>Ecdysozoa</taxon>
        <taxon>Arthropoda</taxon>
        <taxon>Hexapoda</taxon>
        <taxon>Insecta</taxon>
        <taxon>Pterygota</taxon>
        <taxon>Neoptera</taxon>
        <taxon>Endopterygota</taxon>
        <taxon>Hymenoptera</taxon>
        <taxon>Apocrita</taxon>
        <taxon>Aculeata</taxon>
        <taxon>Formicoidea</taxon>
        <taxon>Formicidae</taxon>
        <taxon>Formicinae</taxon>
        <taxon>Camponotus</taxon>
    </lineage>
</organism>
<keyword evidence="7" id="KW-0675">Receptor</keyword>
<dbReference type="OrthoDB" id="5984008at2759"/>
<reference evidence="7 8" key="1">
    <citation type="journal article" date="2010" name="Science">
        <title>Genomic comparison of the ants Camponotus floridanus and Harpegnathos saltator.</title>
        <authorList>
            <person name="Bonasio R."/>
            <person name="Zhang G."/>
            <person name="Ye C."/>
            <person name="Mutti N.S."/>
            <person name="Fang X."/>
            <person name="Qin N."/>
            <person name="Donahue G."/>
            <person name="Yang P."/>
            <person name="Li Q."/>
            <person name="Li C."/>
            <person name="Zhang P."/>
            <person name="Huang Z."/>
            <person name="Berger S.L."/>
            <person name="Reinberg D."/>
            <person name="Wang J."/>
            <person name="Liebig J."/>
        </authorList>
    </citation>
    <scope>NUCLEOTIDE SEQUENCE [LARGE SCALE GENOMIC DNA]</scope>
    <source>
        <strain evidence="8">C129</strain>
    </source>
</reference>
<dbReference type="SUPFAM" id="SSF53822">
    <property type="entry name" value="Periplasmic binding protein-like I"/>
    <property type="match status" value="1"/>
</dbReference>
<dbReference type="InterPro" id="IPR001828">
    <property type="entry name" value="ANF_lig-bd_rcpt"/>
</dbReference>
<evidence type="ECO:0000256" key="4">
    <source>
        <dbReference type="ARBA" id="ARBA00023136"/>
    </source>
</evidence>
<dbReference type="GO" id="GO:0016020">
    <property type="term" value="C:membrane"/>
    <property type="evidence" value="ECO:0007669"/>
    <property type="project" value="UniProtKB-SubCell"/>
</dbReference>
<protein>
    <submittedName>
        <fullName evidence="7">Glutamate receptor, ionotropic kainate 2</fullName>
    </submittedName>
</protein>
<name>E2A5B8_CAMFO</name>